<keyword evidence="2" id="KW-1185">Reference proteome</keyword>
<accession>A0A9D4ATS2</accession>
<protein>
    <submittedName>
        <fullName evidence="1">Uncharacterized protein</fullName>
    </submittedName>
</protein>
<comment type="caution">
    <text evidence="1">The sequence shown here is derived from an EMBL/GenBank/DDBJ whole genome shotgun (WGS) entry which is preliminary data.</text>
</comment>
<dbReference type="Proteomes" id="UP000827986">
    <property type="component" value="Unassembled WGS sequence"/>
</dbReference>
<dbReference type="AlphaFoldDB" id="A0A9D4ATS2"/>
<name>A0A9D4ATS2_9SAUR</name>
<evidence type="ECO:0000313" key="1">
    <source>
        <dbReference type="EMBL" id="KAH1170518.1"/>
    </source>
</evidence>
<dbReference type="EMBL" id="JAHDVG010000484">
    <property type="protein sequence ID" value="KAH1170518.1"/>
    <property type="molecule type" value="Genomic_DNA"/>
</dbReference>
<proteinExistence type="predicted"/>
<evidence type="ECO:0000313" key="2">
    <source>
        <dbReference type="Proteomes" id="UP000827986"/>
    </source>
</evidence>
<sequence length="102" mass="11706">MEIAQWTQVILLVPGFEITTSSSDLNQKRGWGREVFSFLSVGLLGSMKKCFVYTYIFSITLFLKFSHTNSHVAVGCLWTRIVDLAHEKRHFLPEAGEYTNLF</sequence>
<organism evidence="1 2">
    <name type="scientific">Mauremys mutica</name>
    <name type="common">yellowpond turtle</name>
    <dbReference type="NCBI Taxonomy" id="74926"/>
    <lineage>
        <taxon>Eukaryota</taxon>
        <taxon>Metazoa</taxon>
        <taxon>Chordata</taxon>
        <taxon>Craniata</taxon>
        <taxon>Vertebrata</taxon>
        <taxon>Euteleostomi</taxon>
        <taxon>Archelosauria</taxon>
        <taxon>Testudinata</taxon>
        <taxon>Testudines</taxon>
        <taxon>Cryptodira</taxon>
        <taxon>Durocryptodira</taxon>
        <taxon>Testudinoidea</taxon>
        <taxon>Geoemydidae</taxon>
        <taxon>Geoemydinae</taxon>
        <taxon>Mauremys</taxon>
    </lineage>
</organism>
<reference evidence="1" key="1">
    <citation type="submission" date="2021-09" db="EMBL/GenBank/DDBJ databases">
        <title>The genome of Mauremys mutica provides insights into the evolution of semi-aquatic lifestyle.</title>
        <authorList>
            <person name="Gong S."/>
            <person name="Gao Y."/>
        </authorList>
    </citation>
    <scope>NUCLEOTIDE SEQUENCE</scope>
    <source>
        <strain evidence="1">MM-2020</strain>
        <tissue evidence="1">Muscle</tissue>
    </source>
</reference>
<gene>
    <name evidence="1" type="ORF">KIL84_001503</name>
</gene>